<dbReference type="FunFam" id="2.30.29.30:FF:000247">
    <property type="entry name" value="pleckstrin homology domain-containing family F member 1"/>
    <property type="match status" value="1"/>
</dbReference>
<dbReference type="PROSITE" id="PS50178">
    <property type="entry name" value="ZF_FYVE"/>
    <property type="match status" value="1"/>
</dbReference>
<evidence type="ECO:0000256" key="1">
    <source>
        <dbReference type="ARBA" id="ARBA00004123"/>
    </source>
</evidence>
<keyword evidence="10" id="KW-0539">Nucleus</keyword>
<dbReference type="GO" id="GO:0008270">
    <property type="term" value="F:zinc ion binding"/>
    <property type="evidence" value="ECO:0007669"/>
    <property type="project" value="UniProtKB-KW"/>
</dbReference>
<dbReference type="PANTHER" id="PTHR46280">
    <property type="entry name" value="PLECKSTRIN HOMOLOGY DOMAIN-CONTAINING FAMILY F MEMBER 2-RELATED"/>
    <property type="match status" value="1"/>
</dbReference>
<dbReference type="AlphaFoldDB" id="A0A8J1KKB5"/>
<dbReference type="Pfam" id="PF00169">
    <property type="entry name" value="PH"/>
    <property type="match status" value="1"/>
</dbReference>
<dbReference type="GO" id="GO:2001244">
    <property type="term" value="P:positive regulation of intrinsic apoptotic signaling pathway"/>
    <property type="evidence" value="ECO:0007669"/>
    <property type="project" value="TreeGrafter"/>
</dbReference>
<dbReference type="CDD" id="cd01218">
    <property type="entry name" value="PH_Phafin2-like"/>
    <property type="match status" value="1"/>
</dbReference>
<dbReference type="OrthoDB" id="70570at2759"/>
<dbReference type="SMART" id="SM00064">
    <property type="entry name" value="FYVE"/>
    <property type="match status" value="1"/>
</dbReference>
<dbReference type="FunFam" id="3.30.40.10:FF:000284">
    <property type="entry name" value="pleckstrin homology domain-containing family F member 1"/>
    <property type="match status" value="1"/>
</dbReference>
<dbReference type="GO" id="GO:0005769">
    <property type="term" value="C:early endosome"/>
    <property type="evidence" value="ECO:0000318"/>
    <property type="project" value="GO_Central"/>
</dbReference>
<dbReference type="InterPro" id="IPR037871">
    <property type="entry name" value="PH_Phafin"/>
</dbReference>
<keyword evidence="7 13" id="KW-0863">Zinc-finger</keyword>
<keyword evidence="4" id="KW-0963">Cytoplasm</keyword>
<feature type="domain" description="FYVE-type" evidence="16">
    <location>
        <begin position="169"/>
        <end position="229"/>
    </location>
</feature>
<proteinExistence type="predicted"/>
<evidence type="ECO:0000256" key="7">
    <source>
        <dbReference type="ARBA" id="ARBA00022771"/>
    </source>
</evidence>
<feature type="region of interest" description="Disordered" evidence="14">
    <location>
        <begin position="246"/>
        <end position="286"/>
    </location>
</feature>
<dbReference type="GO" id="GO:0010508">
    <property type="term" value="P:positive regulation of autophagy"/>
    <property type="evidence" value="ECO:0000318"/>
    <property type="project" value="GO_Central"/>
</dbReference>
<keyword evidence="8" id="KW-0862">Zinc</keyword>
<dbReference type="GO" id="GO:0048471">
    <property type="term" value="C:perinuclear region of cytoplasm"/>
    <property type="evidence" value="ECO:0007669"/>
    <property type="project" value="UniProtKB-SubCell"/>
</dbReference>
<sequence length="286" mass="32881">MVACSSCTKPSCQLSRTMVDQLAFTEINAQRIAVVENCFGASGQPLSAPGRVLVGEGILTKECRKKPKPRVFFLFSDILVYGNIVINKVRYNTQRILPLEDVTVEILPDSVDMRNRWMIKTTKKSFVISAASYSERKEWICHIEECIHQLLQKTGRQPSKEHAAPWIPDKATDICMRCTQTNFTMVNRRHHCRKCGFVVCHECSKHKFLIPAIKSKPVRVCSLCYRKLVSERIAIEEELKRHERQFHDAVPQYDPSSEDSDEDPDRQGAWPLNEDFYSSTWSAFHT</sequence>
<dbReference type="Gene3D" id="3.30.40.10">
    <property type="entry name" value="Zinc/RING finger domain, C3HC4 (zinc finger)"/>
    <property type="match status" value="1"/>
</dbReference>
<evidence type="ECO:0000256" key="2">
    <source>
        <dbReference type="ARBA" id="ARBA00004371"/>
    </source>
</evidence>
<evidence type="ECO:0000256" key="12">
    <source>
        <dbReference type="ARBA" id="ARBA00068858"/>
    </source>
</evidence>
<name>A0A8J1KKB5_XENLA</name>
<keyword evidence="5" id="KW-0053">Apoptosis</keyword>
<evidence type="ECO:0000256" key="5">
    <source>
        <dbReference type="ARBA" id="ARBA00022703"/>
    </source>
</evidence>
<evidence type="ECO:0000313" key="17">
    <source>
        <dbReference type="Proteomes" id="UP000186698"/>
    </source>
</evidence>
<dbReference type="SMART" id="SM00233">
    <property type="entry name" value="PH"/>
    <property type="match status" value="1"/>
</dbReference>
<dbReference type="InterPro" id="IPR011993">
    <property type="entry name" value="PH-like_dom_sf"/>
</dbReference>
<evidence type="ECO:0000256" key="8">
    <source>
        <dbReference type="ARBA" id="ARBA00022833"/>
    </source>
</evidence>
<evidence type="ECO:0000256" key="9">
    <source>
        <dbReference type="ARBA" id="ARBA00023228"/>
    </source>
</evidence>
<evidence type="ECO:0000256" key="4">
    <source>
        <dbReference type="ARBA" id="ARBA00022490"/>
    </source>
</evidence>
<evidence type="ECO:0000259" key="15">
    <source>
        <dbReference type="PROSITE" id="PS50003"/>
    </source>
</evidence>
<dbReference type="InterPro" id="IPR000306">
    <property type="entry name" value="Znf_FYVE"/>
</dbReference>
<dbReference type="InterPro" id="IPR013083">
    <property type="entry name" value="Znf_RING/FYVE/PHD"/>
</dbReference>
<evidence type="ECO:0000259" key="16">
    <source>
        <dbReference type="PROSITE" id="PS50178"/>
    </source>
</evidence>
<dbReference type="InterPro" id="IPR017455">
    <property type="entry name" value="Znf_FYVE-rel"/>
</dbReference>
<feature type="domain" description="PH" evidence="15">
    <location>
        <begin position="52"/>
        <end position="148"/>
    </location>
</feature>
<dbReference type="CTD" id="108715452"/>
<gene>
    <name evidence="18" type="primary">plekhf1.S</name>
</gene>
<feature type="compositionally biased region" description="Polar residues" evidence="14">
    <location>
        <begin position="276"/>
        <end position="286"/>
    </location>
</feature>
<dbReference type="InterPro" id="IPR011011">
    <property type="entry name" value="Znf_FYVE_PHD"/>
</dbReference>
<dbReference type="Gene3D" id="2.30.29.30">
    <property type="entry name" value="Pleckstrin-homology domain (PH domain)/Phosphotyrosine-binding domain (PTB)"/>
    <property type="match status" value="1"/>
</dbReference>
<dbReference type="GO" id="GO:0005634">
    <property type="term" value="C:nucleus"/>
    <property type="evidence" value="ECO:0007669"/>
    <property type="project" value="UniProtKB-SubCell"/>
</dbReference>
<dbReference type="GeneID" id="108715452"/>
<evidence type="ECO:0000256" key="13">
    <source>
        <dbReference type="PROSITE-ProRule" id="PRU00091"/>
    </source>
</evidence>
<dbReference type="SUPFAM" id="SSF50729">
    <property type="entry name" value="PH domain-like"/>
    <property type="match status" value="1"/>
</dbReference>
<keyword evidence="6" id="KW-0479">Metal-binding</keyword>
<comment type="function">
    <text evidence="11">May induce apoptosis through the lysosomal-mitochondrial pathway. Translocates to the lysosome initiating the permeabilization of lysosomal membrane (LMP) and resulting in the release of CTSD and CTSL to the cytoplasm. Triggers the caspase-independent apoptosis by altering mitochondrial membrane permeabilization (MMP) resulting in the release of PDCD8.</text>
</comment>
<dbReference type="PANTHER" id="PTHR46280:SF2">
    <property type="entry name" value="PLECKSTRIN HOMOLOGY DOMAIN-CONTAINING FAMILY F MEMBER 1"/>
    <property type="match status" value="1"/>
</dbReference>
<reference evidence="18" key="1">
    <citation type="submission" date="2025-08" db="UniProtKB">
        <authorList>
            <consortium name="RefSeq"/>
        </authorList>
    </citation>
    <scope>IDENTIFICATION</scope>
    <source>
        <strain evidence="18">J_2021</strain>
        <tissue evidence="18">Erythrocytes</tissue>
    </source>
</reference>
<dbReference type="InterPro" id="IPR051765">
    <property type="entry name" value="PH_domain-containing_F"/>
</dbReference>
<comment type="subcellular location">
    <subcellularLocation>
        <location evidence="3">Cytoplasm</location>
        <location evidence="3">Perinuclear region</location>
    </subcellularLocation>
    <subcellularLocation>
        <location evidence="2">Lysosome</location>
    </subcellularLocation>
    <subcellularLocation>
        <location evidence="1">Nucleus</location>
    </subcellularLocation>
</comment>
<evidence type="ECO:0000313" key="18">
    <source>
        <dbReference type="RefSeq" id="XP_041417173.1"/>
    </source>
</evidence>
<dbReference type="GO" id="GO:0005764">
    <property type="term" value="C:lysosome"/>
    <property type="evidence" value="ECO:0000318"/>
    <property type="project" value="GO_Central"/>
</dbReference>
<evidence type="ECO:0000256" key="14">
    <source>
        <dbReference type="SAM" id="MobiDB-lite"/>
    </source>
</evidence>
<dbReference type="GO" id="GO:0006915">
    <property type="term" value="P:apoptotic process"/>
    <property type="evidence" value="ECO:0007669"/>
    <property type="project" value="UniProtKB-KW"/>
</dbReference>
<accession>A0A8J1KKB5</accession>
<evidence type="ECO:0000256" key="10">
    <source>
        <dbReference type="ARBA" id="ARBA00023242"/>
    </source>
</evidence>
<organism evidence="17 18">
    <name type="scientific">Xenopus laevis</name>
    <name type="common">African clawed frog</name>
    <dbReference type="NCBI Taxonomy" id="8355"/>
    <lineage>
        <taxon>Eukaryota</taxon>
        <taxon>Metazoa</taxon>
        <taxon>Chordata</taxon>
        <taxon>Craniata</taxon>
        <taxon>Vertebrata</taxon>
        <taxon>Euteleostomi</taxon>
        <taxon>Amphibia</taxon>
        <taxon>Batrachia</taxon>
        <taxon>Anura</taxon>
        <taxon>Pipoidea</taxon>
        <taxon>Pipidae</taxon>
        <taxon>Xenopodinae</taxon>
        <taxon>Xenopus</taxon>
        <taxon>Xenopus</taxon>
    </lineage>
</organism>
<evidence type="ECO:0000256" key="6">
    <source>
        <dbReference type="ARBA" id="ARBA00022723"/>
    </source>
</evidence>
<dbReference type="SUPFAM" id="SSF57903">
    <property type="entry name" value="FYVE/PHD zinc finger"/>
    <property type="match status" value="1"/>
</dbReference>
<dbReference type="GO" id="GO:0007032">
    <property type="term" value="P:endosome organization"/>
    <property type="evidence" value="ECO:0000318"/>
    <property type="project" value="GO_Central"/>
</dbReference>
<evidence type="ECO:0000256" key="11">
    <source>
        <dbReference type="ARBA" id="ARBA00058022"/>
    </source>
</evidence>
<dbReference type="Proteomes" id="UP000186698">
    <property type="component" value="Chromosome 4S"/>
</dbReference>
<dbReference type="GO" id="GO:0008333">
    <property type="term" value="P:endosome to lysosome transport"/>
    <property type="evidence" value="ECO:0000318"/>
    <property type="project" value="GO_Central"/>
</dbReference>
<keyword evidence="9" id="KW-0458">Lysosome</keyword>
<protein>
    <recommendedName>
        <fullName evidence="12">Pleckstrin homology domain-containing family F member 1</fullName>
    </recommendedName>
</protein>
<dbReference type="Pfam" id="PF01363">
    <property type="entry name" value="FYVE"/>
    <property type="match status" value="1"/>
</dbReference>
<dbReference type="PROSITE" id="PS50003">
    <property type="entry name" value="PH_DOMAIN"/>
    <property type="match status" value="1"/>
</dbReference>
<dbReference type="InterPro" id="IPR001849">
    <property type="entry name" value="PH_domain"/>
</dbReference>
<dbReference type="RefSeq" id="XP_041417173.1">
    <property type="nucleotide sequence ID" value="XM_041561239.1"/>
</dbReference>
<dbReference type="GO" id="GO:0035091">
    <property type="term" value="F:phosphatidylinositol binding"/>
    <property type="evidence" value="ECO:0000318"/>
    <property type="project" value="GO_Central"/>
</dbReference>
<keyword evidence="17" id="KW-1185">Reference proteome</keyword>
<evidence type="ECO:0000256" key="3">
    <source>
        <dbReference type="ARBA" id="ARBA00004556"/>
    </source>
</evidence>